<protein>
    <submittedName>
        <fullName evidence="2">Ribonuclease toxin immunity protein CdiI</fullName>
    </submittedName>
</protein>
<name>A0ABV8QGA2_9GAMM</name>
<reference evidence="3" key="1">
    <citation type="journal article" date="2019" name="Int. J. Syst. Evol. Microbiol.">
        <title>The Global Catalogue of Microorganisms (GCM) 10K type strain sequencing project: providing services to taxonomists for standard genome sequencing and annotation.</title>
        <authorList>
            <consortium name="The Broad Institute Genomics Platform"/>
            <consortium name="The Broad Institute Genome Sequencing Center for Infectious Disease"/>
            <person name="Wu L."/>
            <person name="Ma J."/>
        </authorList>
    </citation>
    <scope>NUCLEOTIDE SEQUENCE [LARGE SCALE GENOMIC DNA]</scope>
    <source>
        <strain evidence="3">CECT 7297</strain>
    </source>
</reference>
<sequence length="117" mass="13124">MSDNFRVVLDDKFLPVQVFFNAIPDRRFIDTLMAFESGSGAGFNDACCSFPGEEEFDEEPLTGVEFAIKDEKVVIGSQDFLWVLEKACKAYLDDYPSMADQIAELLPKIRAKVSSLI</sequence>
<proteinExistence type="predicted"/>
<dbReference type="CDD" id="cd20688">
    <property type="entry name" value="CdiI_Ecoli_Nm-like"/>
    <property type="match status" value="1"/>
</dbReference>
<dbReference type="InterPro" id="IPR041256">
    <property type="entry name" value="CdiI_4"/>
</dbReference>
<feature type="domain" description="CDI immunity protein" evidence="1">
    <location>
        <begin position="16"/>
        <end position="106"/>
    </location>
</feature>
<accession>A0ABV8QGA2</accession>
<evidence type="ECO:0000259" key="1">
    <source>
        <dbReference type="Pfam" id="PF18624"/>
    </source>
</evidence>
<dbReference type="Pfam" id="PF18624">
    <property type="entry name" value="CdiI_4"/>
    <property type="match status" value="1"/>
</dbReference>
<gene>
    <name evidence="2" type="primary">cdiI</name>
    <name evidence="2" type="ORF">ACFOZ5_05920</name>
</gene>
<dbReference type="EMBL" id="JBHSDI010000010">
    <property type="protein sequence ID" value="MFC4258572.1"/>
    <property type="molecule type" value="Genomic_DNA"/>
</dbReference>
<dbReference type="RefSeq" id="WP_379886101.1">
    <property type="nucleotide sequence ID" value="NZ_JBHSDI010000010.1"/>
</dbReference>
<evidence type="ECO:0000313" key="2">
    <source>
        <dbReference type="EMBL" id="MFC4258572.1"/>
    </source>
</evidence>
<keyword evidence="3" id="KW-1185">Reference proteome</keyword>
<organism evidence="2 3">
    <name type="scientific">Marinobacter lacisalsi</name>
    <dbReference type="NCBI Taxonomy" id="475979"/>
    <lineage>
        <taxon>Bacteria</taxon>
        <taxon>Pseudomonadati</taxon>
        <taxon>Pseudomonadota</taxon>
        <taxon>Gammaproteobacteria</taxon>
        <taxon>Pseudomonadales</taxon>
        <taxon>Marinobacteraceae</taxon>
        <taxon>Marinobacter</taxon>
    </lineage>
</organism>
<evidence type="ECO:0000313" key="3">
    <source>
        <dbReference type="Proteomes" id="UP001595798"/>
    </source>
</evidence>
<comment type="caution">
    <text evidence="2">The sequence shown here is derived from an EMBL/GenBank/DDBJ whole genome shotgun (WGS) entry which is preliminary data.</text>
</comment>
<dbReference type="Proteomes" id="UP001595798">
    <property type="component" value="Unassembled WGS sequence"/>
</dbReference>